<comment type="caution">
    <text evidence="2">The sequence shown here is derived from an EMBL/GenBank/DDBJ whole genome shotgun (WGS) entry which is preliminary data.</text>
</comment>
<reference evidence="2 3" key="1">
    <citation type="submission" date="2022-11" db="EMBL/GenBank/DDBJ databases">
        <title>Minimal conservation of predation-associated metabolite biosynthetic gene clusters underscores biosynthetic potential of Myxococcota including descriptions for ten novel species: Archangium lansinium sp. nov., Myxococcus landrumus sp. nov., Nannocystis bai.</title>
        <authorList>
            <person name="Ahearne A."/>
            <person name="Stevens C."/>
            <person name="Dowd S."/>
        </authorList>
    </citation>
    <scope>NUCLEOTIDE SEQUENCE [LARGE SCALE GENOMIC DNA]</scope>
    <source>
        <strain evidence="2 3">NCWAL01</strain>
    </source>
</reference>
<dbReference type="EMBL" id="JAQNDM010000002">
    <property type="protein sequence ID" value="MDC0709811.1"/>
    <property type="molecule type" value="Genomic_DNA"/>
</dbReference>
<gene>
    <name evidence="2" type="ORF">POL68_15165</name>
</gene>
<proteinExistence type="predicted"/>
<keyword evidence="3" id="KW-1185">Reference proteome</keyword>
<protein>
    <submittedName>
        <fullName evidence="2">Uncharacterized protein</fullName>
    </submittedName>
</protein>
<sequence>MSLLLPLRSVALQMAMLCMLLVPLFAKAEDLPAYFKKCEEYSKLSTSAKLEGFLDSATQEVRADYRYLYYRTVVAYAADLEAGQVLKRATLAAVTADRLSLEQWGQLKVRLEKLELQAQKMAVSKTGVRTKALLEGPGK</sequence>
<evidence type="ECO:0000313" key="2">
    <source>
        <dbReference type="EMBL" id="MDC0709811.1"/>
    </source>
</evidence>
<organism evidence="2 3">
    <name type="scientific">Stigmatella ashevillensis</name>
    <dbReference type="NCBI Taxonomy" id="2995309"/>
    <lineage>
        <taxon>Bacteria</taxon>
        <taxon>Pseudomonadati</taxon>
        <taxon>Myxococcota</taxon>
        <taxon>Myxococcia</taxon>
        <taxon>Myxococcales</taxon>
        <taxon>Cystobacterineae</taxon>
        <taxon>Archangiaceae</taxon>
        <taxon>Stigmatella</taxon>
    </lineage>
</organism>
<evidence type="ECO:0000313" key="3">
    <source>
        <dbReference type="Proteomes" id="UP001221838"/>
    </source>
</evidence>
<dbReference type="Proteomes" id="UP001221838">
    <property type="component" value="Unassembled WGS sequence"/>
</dbReference>
<name>A0ABT5D826_9BACT</name>
<feature type="signal peptide" evidence="1">
    <location>
        <begin position="1"/>
        <end position="28"/>
    </location>
</feature>
<dbReference type="RefSeq" id="WP_272138689.1">
    <property type="nucleotide sequence ID" value="NZ_JAQNDM010000002.1"/>
</dbReference>
<evidence type="ECO:0000256" key="1">
    <source>
        <dbReference type="SAM" id="SignalP"/>
    </source>
</evidence>
<keyword evidence="1" id="KW-0732">Signal</keyword>
<accession>A0ABT5D826</accession>
<feature type="chain" id="PRO_5046940993" evidence="1">
    <location>
        <begin position="29"/>
        <end position="139"/>
    </location>
</feature>